<accession>A0AA46I4X3</accession>
<protein>
    <submittedName>
        <fullName evidence="14">Methyl-accepting chemotaxis sensory transducer with Cache sensor</fullName>
    </submittedName>
</protein>
<comment type="subcellular location">
    <subcellularLocation>
        <location evidence="1">Cell membrane</location>
        <topology evidence="1">Multi-pass membrane protein</topology>
    </subcellularLocation>
</comment>
<reference evidence="14 15" key="1">
    <citation type="submission" date="2019-03" db="EMBL/GenBank/DDBJ databases">
        <title>Genomic Encyclopedia of Type Strains, Phase IV (KMG-IV): sequencing the most valuable type-strain genomes for metagenomic binning, comparative biology and taxonomic classification.</title>
        <authorList>
            <person name="Goeker M."/>
        </authorList>
    </citation>
    <scope>NUCLEOTIDE SEQUENCE [LARGE SCALE GENOMIC DNA]</scope>
    <source>
        <strain evidence="14 15">DSM 100055</strain>
    </source>
</reference>
<dbReference type="PROSITE" id="PS50111">
    <property type="entry name" value="CHEMOTAXIS_TRANSDUC_2"/>
    <property type="match status" value="1"/>
</dbReference>
<keyword evidence="10" id="KW-0175">Coiled coil</keyword>
<dbReference type="GO" id="GO:0005886">
    <property type="term" value="C:plasma membrane"/>
    <property type="evidence" value="ECO:0007669"/>
    <property type="project" value="UniProtKB-SubCell"/>
</dbReference>
<feature type="domain" description="Methyl-accepting transducer" evidence="12">
    <location>
        <begin position="410"/>
        <end position="646"/>
    </location>
</feature>
<evidence type="ECO:0000256" key="11">
    <source>
        <dbReference type="SAM" id="Phobius"/>
    </source>
</evidence>
<dbReference type="PANTHER" id="PTHR32089:SF112">
    <property type="entry name" value="LYSOZYME-LIKE PROTEIN-RELATED"/>
    <property type="match status" value="1"/>
</dbReference>
<dbReference type="Gene3D" id="1.10.287.950">
    <property type="entry name" value="Methyl-accepting chemotaxis protein"/>
    <property type="match status" value="1"/>
</dbReference>
<evidence type="ECO:0000256" key="7">
    <source>
        <dbReference type="ARBA" id="ARBA00023224"/>
    </source>
</evidence>
<dbReference type="InterPro" id="IPR004089">
    <property type="entry name" value="MCPsignal_dom"/>
</dbReference>
<keyword evidence="7 9" id="KW-0807">Transducer</keyword>
<dbReference type="RefSeq" id="WP_134113811.1">
    <property type="nucleotide sequence ID" value="NZ_SOBG01000010.1"/>
</dbReference>
<dbReference type="CDD" id="cd06225">
    <property type="entry name" value="HAMP"/>
    <property type="match status" value="1"/>
</dbReference>
<evidence type="ECO:0000256" key="9">
    <source>
        <dbReference type="PROSITE-ProRule" id="PRU00284"/>
    </source>
</evidence>
<dbReference type="SUPFAM" id="SSF58104">
    <property type="entry name" value="Methyl-accepting chemotaxis protein (MCP) signaling domain"/>
    <property type="match status" value="1"/>
</dbReference>
<feature type="coiled-coil region" evidence="10">
    <location>
        <begin position="481"/>
        <end position="508"/>
    </location>
</feature>
<feature type="transmembrane region" description="Helical" evidence="11">
    <location>
        <begin position="310"/>
        <end position="331"/>
    </location>
</feature>
<dbReference type="SMART" id="SM00283">
    <property type="entry name" value="MA"/>
    <property type="match status" value="1"/>
</dbReference>
<dbReference type="PANTHER" id="PTHR32089">
    <property type="entry name" value="METHYL-ACCEPTING CHEMOTAXIS PROTEIN MCPB"/>
    <property type="match status" value="1"/>
</dbReference>
<dbReference type="Pfam" id="PF00672">
    <property type="entry name" value="HAMP"/>
    <property type="match status" value="1"/>
</dbReference>
<gene>
    <name evidence="14" type="ORF">EV215_1952</name>
</gene>
<dbReference type="GO" id="GO:0007165">
    <property type="term" value="P:signal transduction"/>
    <property type="evidence" value="ECO:0007669"/>
    <property type="project" value="UniProtKB-KW"/>
</dbReference>
<comment type="caution">
    <text evidence="14">The sequence shown here is derived from an EMBL/GenBank/DDBJ whole genome shotgun (WGS) entry which is preliminary data.</text>
</comment>
<keyword evidence="3" id="KW-0145">Chemotaxis</keyword>
<dbReference type="EMBL" id="SOBG01000010">
    <property type="protein sequence ID" value="TDT67398.1"/>
    <property type="molecule type" value="Genomic_DNA"/>
</dbReference>
<dbReference type="PROSITE" id="PS50885">
    <property type="entry name" value="HAMP"/>
    <property type="match status" value="1"/>
</dbReference>
<evidence type="ECO:0000256" key="5">
    <source>
        <dbReference type="ARBA" id="ARBA00022989"/>
    </source>
</evidence>
<evidence type="ECO:0000313" key="15">
    <source>
        <dbReference type="Proteomes" id="UP000294678"/>
    </source>
</evidence>
<feature type="domain" description="HAMP" evidence="13">
    <location>
        <begin position="332"/>
        <end position="386"/>
    </location>
</feature>
<dbReference type="GO" id="GO:0006935">
    <property type="term" value="P:chemotaxis"/>
    <property type="evidence" value="ECO:0007669"/>
    <property type="project" value="UniProtKB-KW"/>
</dbReference>
<keyword evidence="15" id="KW-1185">Reference proteome</keyword>
<dbReference type="AlphaFoldDB" id="A0AA46I4X3"/>
<evidence type="ECO:0000256" key="10">
    <source>
        <dbReference type="SAM" id="Coils"/>
    </source>
</evidence>
<dbReference type="Pfam" id="PF00015">
    <property type="entry name" value="MCPsignal"/>
    <property type="match status" value="1"/>
</dbReference>
<evidence type="ECO:0000256" key="4">
    <source>
        <dbReference type="ARBA" id="ARBA00022692"/>
    </source>
</evidence>
<evidence type="ECO:0000259" key="13">
    <source>
        <dbReference type="PROSITE" id="PS50885"/>
    </source>
</evidence>
<keyword evidence="2" id="KW-1003">Cell membrane</keyword>
<feature type="transmembrane region" description="Helical" evidence="11">
    <location>
        <begin position="38"/>
        <end position="58"/>
    </location>
</feature>
<sequence length="720" mass="82298">MKKRKFFFIQYVKKIYNLFRKFKLNNINFSKDSIKTKITISIIPIILLILLIINIYSLNAVENSMYEKAITKTELSSNNLRELLNTKINTIKNISILLQNIDKKNLLLKLDALSKHDKKIDYFFIADKTGIALSTKSKKYNFSKEKFFLEVIKGQMFSYDTYNDDDNKTLILTSPYFYQNKLEGVIGIALNIKKLNNIVNSIILSNDGYNYIIDQYGKILIHPNNDMIGVNLRKVSNNRNYNITQNIVDAINKIIDRKKYVKYKFNNVSKYAFGNKIENYDTIQASDYSFYFISTIPSSSFYNKLNNLRINIILFTLFLSLILSSIIYLIINKVSNNIINVKNMMKEISLGNGDLSKRLIITSKDEIGELAKYFNIFIEKIENIVISTKQESKKVHKISKHLKEDMFLLLSENIEHKSNSLKYKMKNIINNIENQSISVKNIHGEITNISNIITDITNQSNSSLKISSEAANSATKGSKILTESLNNIQEIELIVNDMEKEIFSLSNESKEIAKITVLISHISEQTNLLALNAAIEAARAGEAGKGFAVVANEIKKLAALSKESTNNVDFLIKNIQSKIDNTVKIAKEGHIKIENSSKTSKKSEKILNEIIEKINLTNNSVQIIHNKTYEQNLAISKIIELINTISNNSIDIEKISKEELKIMETVIKKNIHSSKKLLHASDKLKKNVAQFKITKSNQIKIDSLKENFIPDIIYNKVTKL</sequence>
<dbReference type="Proteomes" id="UP000294678">
    <property type="component" value="Unassembled WGS sequence"/>
</dbReference>
<keyword evidence="4 11" id="KW-0812">Transmembrane</keyword>
<dbReference type="Gene3D" id="3.30.450.20">
    <property type="entry name" value="PAS domain"/>
    <property type="match status" value="1"/>
</dbReference>
<evidence type="ECO:0000256" key="1">
    <source>
        <dbReference type="ARBA" id="ARBA00004651"/>
    </source>
</evidence>
<evidence type="ECO:0000256" key="3">
    <source>
        <dbReference type="ARBA" id="ARBA00022500"/>
    </source>
</evidence>
<evidence type="ECO:0000256" key="2">
    <source>
        <dbReference type="ARBA" id="ARBA00022475"/>
    </source>
</evidence>
<dbReference type="Pfam" id="PF02743">
    <property type="entry name" value="dCache_1"/>
    <property type="match status" value="1"/>
</dbReference>
<dbReference type="SMART" id="SM00304">
    <property type="entry name" value="HAMP"/>
    <property type="match status" value="1"/>
</dbReference>
<evidence type="ECO:0000256" key="8">
    <source>
        <dbReference type="ARBA" id="ARBA00029447"/>
    </source>
</evidence>
<evidence type="ECO:0000313" key="14">
    <source>
        <dbReference type="EMBL" id="TDT67398.1"/>
    </source>
</evidence>
<keyword evidence="6 11" id="KW-0472">Membrane</keyword>
<dbReference type="Gene3D" id="6.10.340.10">
    <property type="match status" value="1"/>
</dbReference>
<evidence type="ECO:0000256" key="6">
    <source>
        <dbReference type="ARBA" id="ARBA00023136"/>
    </source>
</evidence>
<name>A0AA46I4X3_9FUSO</name>
<dbReference type="InterPro" id="IPR033479">
    <property type="entry name" value="dCache_1"/>
</dbReference>
<keyword evidence="5 11" id="KW-1133">Transmembrane helix</keyword>
<dbReference type="InterPro" id="IPR003660">
    <property type="entry name" value="HAMP_dom"/>
</dbReference>
<comment type="similarity">
    <text evidence="8">Belongs to the methyl-accepting chemotaxis (MCP) protein family.</text>
</comment>
<dbReference type="CDD" id="cd11386">
    <property type="entry name" value="MCP_signal"/>
    <property type="match status" value="1"/>
</dbReference>
<proteinExistence type="inferred from homology"/>
<evidence type="ECO:0000259" key="12">
    <source>
        <dbReference type="PROSITE" id="PS50111"/>
    </source>
</evidence>
<organism evidence="14 15">
    <name type="scientific">Hypnocyclicus thermotrophus</name>
    <dbReference type="NCBI Taxonomy" id="1627895"/>
    <lineage>
        <taxon>Bacteria</taxon>
        <taxon>Fusobacteriati</taxon>
        <taxon>Fusobacteriota</taxon>
        <taxon>Fusobacteriia</taxon>
        <taxon>Fusobacteriales</taxon>
        <taxon>Fusobacteriaceae</taxon>
        <taxon>Hypnocyclicus</taxon>
    </lineage>
</organism>